<protein>
    <recommendedName>
        <fullName evidence="1">DUF4145 domain-containing protein</fullName>
    </recommendedName>
</protein>
<dbReference type="InterPro" id="IPR025285">
    <property type="entry name" value="DUF4145"/>
</dbReference>
<evidence type="ECO:0000313" key="2">
    <source>
        <dbReference type="EMBL" id="MPN46987.1"/>
    </source>
</evidence>
<dbReference type="AlphaFoldDB" id="A0A645I6M7"/>
<evidence type="ECO:0000259" key="1">
    <source>
        <dbReference type="Pfam" id="PF13643"/>
    </source>
</evidence>
<sequence length="102" mass="11474">MMCKGQGENDGDLYKKLENLSSRNIMPPILNDMATILRRLGNAAAHADEADFPQEVVRSMIEFTQTILDYVYVLPDKLESIQKKLSKEATVSDKSINDQVTI</sequence>
<comment type="caution">
    <text evidence="2">The sequence shown here is derived from an EMBL/GenBank/DDBJ whole genome shotgun (WGS) entry which is preliminary data.</text>
</comment>
<reference evidence="2" key="1">
    <citation type="submission" date="2019-08" db="EMBL/GenBank/DDBJ databases">
        <authorList>
            <person name="Kucharzyk K."/>
            <person name="Murdoch R.W."/>
            <person name="Higgins S."/>
            <person name="Loffler F."/>
        </authorList>
    </citation>
    <scope>NUCLEOTIDE SEQUENCE</scope>
</reference>
<dbReference type="Pfam" id="PF13643">
    <property type="entry name" value="DUF4145"/>
    <property type="match status" value="1"/>
</dbReference>
<organism evidence="2">
    <name type="scientific">bioreactor metagenome</name>
    <dbReference type="NCBI Taxonomy" id="1076179"/>
    <lineage>
        <taxon>unclassified sequences</taxon>
        <taxon>metagenomes</taxon>
        <taxon>ecological metagenomes</taxon>
    </lineage>
</organism>
<name>A0A645I6M7_9ZZZZ</name>
<gene>
    <name evidence="2" type="ORF">SDC9_194586</name>
</gene>
<proteinExistence type="predicted"/>
<dbReference type="EMBL" id="VSSQ01108111">
    <property type="protein sequence ID" value="MPN46987.1"/>
    <property type="molecule type" value="Genomic_DNA"/>
</dbReference>
<accession>A0A645I6M7</accession>
<feature type="domain" description="DUF4145" evidence="1">
    <location>
        <begin position="1"/>
        <end position="64"/>
    </location>
</feature>